<evidence type="ECO:0000256" key="1">
    <source>
        <dbReference type="ARBA" id="ARBA00006857"/>
    </source>
</evidence>
<keyword evidence="2 6" id="KW-0689">Ribosomal protein</keyword>
<dbReference type="SMART" id="SM01384">
    <property type="entry name" value="Ribosomal_L15e"/>
    <property type="match status" value="1"/>
</dbReference>
<dbReference type="InterPro" id="IPR012678">
    <property type="entry name" value="Ribosomal_uL23/eL15/eS24_sf"/>
</dbReference>
<proteinExistence type="inferred from homology"/>
<evidence type="ECO:0000256" key="5">
    <source>
        <dbReference type="SAM" id="MobiDB-lite"/>
    </source>
</evidence>
<dbReference type="GO" id="GO:0003723">
    <property type="term" value="F:RNA binding"/>
    <property type="evidence" value="ECO:0007669"/>
    <property type="project" value="TreeGrafter"/>
</dbReference>
<dbReference type="GO" id="GO:0003735">
    <property type="term" value="F:structural constituent of ribosome"/>
    <property type="evidence" value="ECO:0007669"/>
    <property type="project" value="InterPro"/>
</dbReference>
<reference evidence="6" key="2">
    <citation type="submission" date="2021-05" db="EMBL/GenBank/DDBJ databases">
        <title>Protein family content uncovers lineage relationships and bacterial pathway maintenance mechanisms in DPANN archaea.</title>
        <authorList>
            <person name="Castelle C.J."/>
            <person name="Meheust R."/>
            <person name="Jaffe A.L."/>
            <person name="Seitz K."/>
            <person name="Gong X."/>
            <person name="Baker B.J."/>
            <person name="Banfield J.F."/>
        </authorList>
    </citation>
    <scope>NUCLEOTIDE SEQUENCE</scope>
    <source>
        <strain evidence="6">RIFCSPLOWO2_01_FULL_AR10_48_17</strain>
    </source>
</reference>
<dbReference type="GO" id="GO:0022625">
    <property type="term" value="C:cytosolic large ribosomal subunit"/>
    <property type="evidence" value="ECO:0007669"/>
    <property type="project" value="TreeGrafter"/>
</dbReference>
<accession>A0A8T4L8H5</accession>
<organism evidence="6 7">
    <name type="scientific">Candidatus Iainarchaeum sp</name>
    <dbReference type="NCBI Taxonomy" id="3101447"/>
    <lineage>
        <taxon>Archaea</taxon>
        <taxon>Candidatus Iainarchaeota</taxon>
        <taxon>Candidatus Iainarchaeia</taxon>
        <taxon>Candidatus Iainarchaeales</taxon>
        <taxon>Candidatus Iainarchaeaceae</taxon>
        <taxon>Candidatus Iainarchaeum</taxon>
    </lineage>
</organism>
<dbReference type="PANTHER" id="PTHR11847">
    <property type="entry name" value="RIBOSOMAL PROTEIN L15"/>
    <property type="match status" value="1"/>
</dbReference>
<dbReference type="EMBL" id="JAGVWC010000010">
    <property type="protein sequence ID" value="MBS3061829.1"/>
    <property type="molecule type" value="Genomic_DNA"/>
</dbReference>
<evidence type="ECO:0000256" key="4">
    <source>
        <dbReference type="ARBA" id="ARBA00035535"/>
    </source>
</evidence>
<sequence>MVSAKQHLASTLQALYKGEKTNDYDFGQLYRERLMEYRKPTESVVRLAHPSNPGRARSLGFKAKKGIFVVRVRIRKGSGLHRRPYNGRKPKRMGVRKLTRGKNIQSIAEQRAQAGFVNCEVLNSYWVGEDGKDKYFEVIMVDPQTPEIESDKNLSWITDPVNRNRVARGLTSAAKKSRGLRKKGRGTEKVRPSVRANSGKTK</sequence>
<comment type="similarity">
    <text evidence="1">Belongs to the eukaryotic ribosomal protein eL15 family.</text>
</comment>
<evidence type="ECO:0000313" key="7">
    <source>
        <dbReference type="Proteomes" id="UP000675968"/>
    </source>
</evidence>
<evidence type="ECO:0000313" key="6">
    <source>
        <dbReference type="EMBL" id="MBS3061829.1"/>
    </source>
</evidence>
<feature type="compositionally biased region" description="Basic residues" evidence="5">
    <location>
        <begin position="175"/>
        <end position="184"/>
    </location>
</feature>
<keyword evidence="3" id="KW-0687">Ribonucleoprotein</keyword>
<protein>
    <recommendedName>
        <fullName evidence="4">50S ribosomal protein L15e</fullName>
    </recommendedName>
</protein>
<comment type="caution">
    <text evidence="6">The sequence shown here is derived from an EMBL/GenBank/DDBJ whole genome shotgun (WGS) entry which is preliminary data.</text>
</comment>
<gene>
    <name evidence="6" type="ORF">J4215_04575</name>
</gene>
<reference evidence="6" key="1">
    <citation type="submission" date="2021-03" db="EMBL/GenBank/DDBJ databases">
        <authorList>
            <person name="Jaffe A."/>
        </authorList>
    </citation>
    <scope>NUCLEOTIDE SEQUENCE</scope>
    <source>
        <strain evidence="6">RIFCSPLOWO2_01_FULL_AR10_48_17</strain>
    </source>
</reference>
<dbReference type="InterPro" id="IPR000439">
    <property type="entry name" value="Ribosomal_eL15"/>
</dbReference>
<dbReference type="Proteomes" id="UP000675968">
    <property type="component" value="Unassembled WGS sequence"/>
</dbReference>
<dbReference type="SUPFAM" id="SSF54189">
    <property type="entry name" value="Ribosomal proteins S24e, L23 and L15e"/>
    <property type="match status" value="1"/>
</dbReference>
<dbReference type="Pfam" id="PF00827">
    <property type="entry name" value="Ribosomal_L15e"/>
    <property type="match status" value="1"/>
</dbReference>
<name>A0A8T4L8H5_9ARCH</name>
<dbReference type="InterPro" id="IPR024794">
    <property type="entry name" value="Rbsml_eL15_core_dom_sf"/>
</dbReference>
<dbReference type="GO" id="GO:0002181">
    <property type="term" value="P:cytoplasmic translation"/>
    <property type="evidence" value="ECO:0007669"/>
    <property type="project" value="TreeGrafter"/>
</dbReference>
<dbReference type="AlphaFoldDB" id="A0A8T4L8H5"/>
<dbReference type="PANTHER" id="PTHR11847:SF4">
    <property type="entry name" value="LARGE RIBOSOMAL SUBUNIT PROTEIN EL15"/>
    <property type="match status" value="1"/>
</dbReference>
<feature type="region of interest" description="Disordered" evidence="5">
    <location>
        <begin position="167"/>
        <end position="202"/>
    </location>
</feature>
<dbReference type="Gene3D" id="3.40.1120.10">
    <property type="entry name" value="Ribosomal protein l15e"/>
    <property type="match status" value="1"/>
</dbReference>
<evidence type="ECO:0000256" key="2">
    <source>
        <dbReference type="ARBA" id="ARBA00022980"/>
    </source>
</evidence>
<evidence type="ECO:0000256" key="3">
    <source>
        <dbReference type="ARBA" id="ARBA00023274"/>
    </source>
</evidence>
<dbReference type="NCBIfam" id="NF003269">
    <property type="entry name" value="PRK04243.1"/>
    <property type="match status" value="1"/>
</dbReference>